<keyword evidence="5" id="KW-1185">Reference proteome</keyword>
<keyword evidence="1" id="KW-0677">Repeat</keyword>
<sequence length="345" mass="36479">MAVSLWLALFTACVAILLPLLLWRLGRRPAASAEPGPAATAGASPRAAYRHPTELRATLEEPGLLAEAARQKEQGNEMLANGLLDAATQCYLTALWFLRRGSPTYPKALNLQVAPAGEAAASLLGGGRVSPDQPTLGRLSRLIVLLRGGGGGGSGGRGGGDGLDGEAAEALRVALHLNVAAVALRREDWYLAAAACRWVTERQPANAKALYRLGVAQEGRGDSPGALRSLAACVKAEPQNREARRLFEQLRDEAEQRRSLYSGIGGRSGFGGSDAPPPPPPGPEREDELTQRIRALLEKEAKEENEKLRAQADAEAREASGMPPTAREEAMQKARQGAGGEALLK</sequence>
<protein>
    <submittedName>
        <fullName evidence="4">Uncharacterized protein</fullName>
    </submittedName>
</protein>
<dbReference type="HOGENOM" id="CLU_805202_0_0_1"/>
<dbReference type="eggNOG" id="ENOG502SXU6">
    <property type="taxonomic scope" value="Eukaryota"/>
</dbReference>
<dbReference type="InterPro" id="IPR011990">
    <property type="entry name" value="TPR-like_helical_dom_sf"/>
</dbReference>
<evidence type="ECO:0000313" key="4">
    <source>
        <dbReference type="EnsemblProtists" id="EOD29225"/>
    </source>
</evidence>
<evidence type="ECO:0000256" key="3">
    <source>
        <dbReference type="SAM" id="MobiDB-lite"/>
    </source>
</evidence>
<dbReference type="SUPFAM" id="SSF48452">
    <property type="entry name" value="TPR-like"/>
    <property type="match status" value="1"/>
</dbReference>
<dbReference type="AlphaFoldDB" id="A0A0D3K0E0"/>
<feature type="region of interest" description="Disordered" evidence="3">
    <location>
        <begin position="262"/>
        <end position="345"/>
    </location>
</feature>
<name>A0A0D3K0E0_EMIH1</name>
<dbReference type="Gene3D" id="1.25.40.10">
    <property type="entry name" value="Tetratricopeptide repeat domain"/>
    <property type="match status" value="1"/>
</dbReference>
<evidence type="ECO:0000256" key="1">
    <source>
        <dbReference type="ARBA" id="ARBA00022737"/>
    </source>
</evidence>
<reference evidence="4" key="2">
    <citation type="submission" date="2024-10" db="UniProtKB">
        <authorList>
            <consortium name="EnsemblProtists"/>
        </authorList>
    </citation>
    <scope>IDENTIFICATION</scope>
</reference>
<feature type="compositionally biased region" description="Gly residues" evidence="3">
    <location>
        <begin position="263"/>
        <end position="272"/>
    </location>
</feature>
<dbReference type="EnsemblProtists" id="EOD29225">
    <property type="protein sequence ID" value="EOD29225"/>
    <property type="gene ID" value="EMIHUDRAFT_99666"/>
</dbReference>
<dbReference type="GeneID" id="19046574"/>
<feature type="compositionally biased region" description="Basic and acidic residues" evidence="3">
    <location>
        <begin position="288"/>
        <end position="318"/>
    </location>
</feature>
<dbReference type="InterPro" id="IPR019734">
    <property type="entry name" value="TPR_rpt"/>
</dbReference>
<organism evidence="4 5">
    <name type="scientific">Emiliania huxleyi (strain CCMP1516)</name>
    <dbReference type="NCBI Taxonomy" id="280463"/>
    <lineage>
        <taxon>Eukaryota</taxon>
        <taxon>Haptista</taxon>
        <taxon>Haptophyta</taxon>
        <taxon>Prymnesiophyceae</taxon>
        <taxon>Isochrysidales</taxon>
        <taxon>Noelaerhabdaceae</taxon>
        <taxon>Emiliania</taxon>
    </lineage>
</organism>
<dbReference type="Proteomes" id="UP000013827">
    <property type="component" value="Unassembled WGS sequence"/>
</dbReference>
<dbReference type="RefSeq" id="XP_005781654.1">
    <property type="nucleotide sequence ID" value="XM_005781597.1"/>
</dbReference>
<proteinExistence type="predicted"/>
<keyword evidence="2" id="KW-0802">TPR repeat</keyword>
<evidence type="ECO:0000313" key="5">
    <source>
        <dbReference type="Proteomes" id="UP000013827"/>
    </source>
</evidence>
<dbReference type="KEGG" id="ehx:EMIHUDRAFT_99666"/>
<dbReference type="PaxDb" id="2903-EOD29225"/>
<dbReference type="PANTHER" id="PTHR11242:SF0">
    <property type="entry name" value="TPR_REGION DOMAIN-CONTAINING PROTEIN"/>
    <property type="match status" value="1"/>
</dbReference>
<evidence type="ECO:0000256" key="2">
    <source>
        <dbReference type="ARBA" id="ARBA00022803"/>
    </source>
</evidence>
<accession>A0A0D3K0E0</accession>
<dbReference type="STRING" id="2903.R1ERG9"/>
<dbReference type="InterPro" id="IPR039663">
    <property type="entry name" value="AIP/AIPL1/TTC9"/>
</dbReference>
<reference evidence="5" key="1">
    <citation type="journal article" date="2013" name="Nature">
        <title>Pan genome of the phytoplankton Emiliania underpins its global distribution.</title>
        <authorList>
            <person name="Read B.A."/>
            <person name="Kegel J."/>
            <person name="Klute M.J."/>
            <person name="Kuo A."/>
            <person name="Lefebvre S.C."/>
            <person name="Maumus F."/>
            <person name="Mayer C."/>
            <person name="Miller J."/>
            <person name="Monier A."/>
            <person name="Salamov A."/>
            <person name="Young J."/>
            <person name="Aguilar M."/>
            <person name="Claverie J.M."/>
            <person name="Frickenhaus S."/>
            <person name="Gonzalez K."/>
            <person name="Herman E.K."/>
            <person name="Lin Y.C."/>
            <person name="Napier J."/>
            <person name="Ogata H."/>
            <person name="Sarno A.F."/>
            <person name="Shmutz J."/>
            <person name="Schroeder D."/>
            <person name="de Vargas C."/>
            <person name="Verret F."/>
            <person name="von Dassow P."/>
            <person name="Valentin K."/>
            <person name="Van de Peer Y."/>
            <person name="Wheeler G."/>
            <person name="Dacks J.B."/>
            <person name="Delwiche C.F."/>
            <person name="Dyhrman S.T."/>
            <person name="Glockner G."/>
            <person name="John U."/>
            <person name="Richards T."/>
            <person name="Worden A.Z."/>
            <person name="Zhang X."/>
            <person name="Grigoriev I.V."/>
            <person name="Allen A.E."/>
            <person name="Bidle K."/>
            <person name="Borodovsky M."/>
            <person name="Bowler C."/>
            <person name="Brownlee C."/>
            <person name="Cock J.M."/>
            <person name="Elias M."/>
            <person name="Gladyshev V.N."/>
            <person name="Groth M."/>
            <person name="Guda C."/>
            <person name="Hadaegh A."/>
            <person name="Iglesias-Rodriguez M.D."/>
            <person name="Jenkins J."/>
            <person name="Jones B.M."/>
            <person name="Lawson T."/>
            <person name="Leese F."/>
            <person name="Lindquist E."/>
            <person name="Lobanov A."/>
            <person name="Lomsadze A."/>
            <person name="Malik S.B."/>
            <person name="Marsh M.E."/>
            <person name="Mackinder L."/>
            <person name="Mock T."/>
            <person name="Mueller-Roeber B."/>
            <person name="Pagarete A."/>
            <person name="Parker M."/>
            <person name="Probert I."/>
            <person name="Quesneville H."/>
            <person name="Raines C."/>
            <person name="Rensing S.A."/>
            <person name="Riano-Pachon D.M."/>
            <person name="Richier S."/>
            <person name="Rokitta S."/>
            <person name="Shiraiwa Y."/>
            <person name="Soanes D.M."/>
            <person name="van der Giezen M."/>
            <person name="Wahlund T.M."/>
            <person name="Williams B."/>
            <person name="Wilson W."/>
            <person name="Wolfe G."/>
            <person name="Wurch L.L."/>
        </authorList>
    </citation>
    <scope>NUCLEOTIDE SEQUENCE</scope>
</reference>
<dbReference type="PANTHER" id="PTHR11242">
    <property type="entry name" value="ARYL HYDROCARBON RECEPTOR INTERACTING PROTEIN RELATED"/>
    <property type="match status" value="1"/>
</dbReference>
<dbReference type="SMART" id="SM00028">
    <property type="entry name" value="TPR"/>
    <property type="match status" value="2"/>
</dbReference>